<protein>
    <submittedName>
        <fullName evidence="1">Uncharacterized protein</fullName>
    </submittedName>
</protein>
<name>A0A1M5HQX6_9BRAD</name>
<reference evidence="1 2" key="1">
    <citation type="submission" date="2016-11" db="EMBL/GenBank/DDBJ databases">
        <authorList>
            <person name="Jaros S."/>
            <person name="Januszkiewicz K."/>
            <person name="Wedrychowicz H."/>
        </authorList>
    </citation>
    <scope>NUCLEOTIDE SEQUENCE [LARGE SCALE GENOMIC DNA]</scope>
    <source>
        <strain evidence="1 2">GAS242</strain>
    </source>
</reference>
<accession>A0A1M5HQX6</accession>
<evidence type="ECO:0000313" key="1">
    <source>
        <dbReference type="EMBL" id="SHG18371.1"/>
    </source>
</evidence>
<dbReference type="AlphaFoldDB" id="A0A1M5HQX6"/>
<dbReference type="EMBL" id="LT670818">
    <property type="protein sequence ID" value="SHG18371.1"/>
    <property type="molecule type" value="Genomic_DNA"/>
</dbReference>
<organism evidence="1 2">
    <name type="scientific">Bradyrhizobium erythrophlei</name>
    <dbReference type="NCBI Taxonomy" id="1437360"/>
    <lineage>
        <taxon>Bacteria</taxon>
        <taxon>Pseudomonadati</taxon>
        <taxon>Pseudomonadota</taxon>
        <taxon>Alphaproteobacteria</taxon>
        <taxon>Hyphomicrobiales</taxon>
        <taxon>Nitrobacteraceae</taxon>
        <taxon>Bradyrhizobium</taxon>
    </lineage>
</organism>
<gene>
    <name evidence="1" type="ORF">SAMN05444169_0988</name>
</gene>
<dbReference type="OrthoDB" id="8244344at2"/>
<dbReference type="Proteomes" id="UP000190675">
    <property type="component" value="Chromosome I"/>
</dbReference>
<sequence length="111" mass="12232">MIKNNTPDRTFTELRIASAYVKLSRIPEDSSEASVSLASIGTREISMFRGPEAGCDRMPLFWLELFDHSTKTSIDSFSCHEIKEAVAMFDDFISQAGRLNGPGPGIAETQS</sequence>
<proteinExistence type="predicted"/>
<evidence type="ECO:0000313" key="2">
    <source>
        <dbReference type="Proteomes" id="UP000190675"/>
    </source>
</evidence>
<dbReference type="RefSeq" id="WP_079564985.1">
    <property type="nucleotide sequence ID" value="NZ_LT670818.1"/>
</dbReference>